<evidence type="ECO:0000256" key="1">
    <source>
        <dbReference type="ARBA" id="ARBA00022729"/>
    </source>
</evidence>
<keyword evidence="5" id="KW-1185">Reference proteome</keyword>
<dbReference type="OrthoDB" id="10016201at2"/>
<feature type="region of interest" description="Disordered" evidence="2">
    <location>
        <begin position="1"/>
        <end position="78"/>
    </location>
</feature>
<feature type="compositionally biased region" description="Polar residues" evidence="2">
    <location>
        <begin position="1"/>
        <end position="12"/>
    </location>
</feature>
<dbReference type="EMBL" id="QETB01000004">
    <property type="protein sequence ID" value="PWF26195.1"/>
    <property type="molecule type" value="Genomic_DNA"/>
</dbReference>
<keyword evidence="3" id="KW-1133">Transmembrane helix</keyword>
<evidence type="ECO:0000313" key="4">
    <source>
        <dbReference type="EMBL" id="PWF26195.1"/>
    </source>
</evidence>
<protein>
    <recommendedName>
        <fullName evidence="6">DUF4352 domain-containing protein</fullName>
    </recommendedName>
</protein>
<sequence length="294" mass="30948">MSENNGSAWPNQGGSGANGPFSSQTGDSSAWNGYGQQQQQYPNPNGAPYNQGQYGQGQYGQPQYGSGGPYGPGGSGPMGGPQKRFPWVPVIIGLVAVIAIVIGVLFATGVVGGSDDAEPTPTPSVTIAPQPTTAAPTTEAPSPTPDATTPGTTSNTNGQNADGSVNVGQWKVEFIEFQKDGADQVAKTGDADQIELEDGRQWAAAKVKLTNMGDTAASPSSEVGITLNTDNDQEIWEEFSFYGDESVRGLEDIQPGDSEESWFYMDIPSDMESADVRFFDYTVPENVDTDITVK</sequence>
<evidence type="ECO:0000256" key="3">
    <source>
        <dbReference type="SAM" id="Phobius"/>
    </source>
</evidence>
<accession>A0A2V1K4J2</accession>
<dbReference type="Proteomes" id="UP000245283">
    <property type="component" value="Unassembled WGS sequence"/>
</dbReference>
<dbReference type="InterPro" id="IPR029050">
    <property type="entry name" value="Immunoprotect_excell_Ig-like"/>
</dbReference>
<feature type="compositionally biased region" description="Low complexity" evidence="2">
    <location>
        <begin position="32"/>
        <end position="53"/>
    </location>
</feature>
<reference evidence="5" key="1">
    <citation type="submission" date="2018-05" db="EMBL/GenBank/DDBJ databases">
        <authorList>
            <person name="Li Y."/>
        </authorList>
    </citation>
    <scope>NUCLEOTIDE SEQUENCE [LARGE SCALE GENOMIC DNA]</scope>
    <source>
        <strain evidence="5">sk1b4</strain>
    </source>
</reference>
<feature type="transmembrane region" description="Helical" evidence="3">
    <location>
        <begin position="87"/>
        <end position="111"/>
    </location>
</feature>
<comment type="caution">
    <text evidence="4">The sequence shown here is derived from an EMBL/GenBank/DDBJ whole genome shotgun (WGS) entry which is preliminary data.</text>
</comment>
<dbReference type="AlphaFoldDB" id="A0A2V1K4J2"/>
<feature type="compositionally biased region" description="Polar residues" evidence="2">
    <location>
        <begin position="20"/>
        <end position="31"/>
    </location>
</feature>
<evidence type="ECO:0008006" key="6">
    <source>
        <dbReference type="Google" id="ProtNLM"/>
    </source>
</evidence>
<evidence type="ECO:0000313" key="5">
    <source>
        <dbReference type="Proteomes" id="UP000245283"/>
    </source>
</evidence>
<keyword evidence="3" id="KW-0472">Membrane</keyword>
<evidence type="ECO:0000256" key="2">
    <source>
        <dbReference type="SAM" id="MobiDB-lite"/>
    </source>
</evidence>
<dbReference type="RefSeq" id="WP_109094022.1">
    <property type="nucleotide sequence ID" value="NZ_QETB01000004.1"/>
</dbReference>
<dbReference type="Gene3D" id="2.60.40.1240">
    <property type="match status" value="1"/>
</dbReference>
<gene>
    <name evidence="4" type="ORF">DD236_09010</name>
</gene>
<keyword evidence="1" id="KW-0732">Signal</keyword>
<feature type="compositionally biased region" description="Gly residues" evidence="2">
    <location>
        <begin position="65"/>
        <end position="78"/>
    </location>
</feature>
<keyword evidence="3" id="KW-0812">Transmembrane</keyword>
<feature type="compositionally biased region" description="Low complexity" evidence="2">
    <location>
        <begin position="126"/>
        <end position="153"/>
    </location>
</feature>
<feature type="compositionally biased region" description="Polar residues" evidence="2">
    <location>
        <begin position="154"/>
        <end position="164"/>
    </location>
</feature>
<organism evidence="4 5">
    <name type="scientific">Ancrocorticia populi</name>
    <dbReference type="NCBI Taxonomy" id="2175228"/>
    <lineage>
        <taxon>Bacteria</taxon>
        <taxon>Bacillati</taxon>
        <taxon>Actinomycetota</taxon>
        <taxon>Actinomycetes</taxon>
        <taxon>Actinomycetales</taxon>
        <taxon>Actinomycetaceae</taxon>
        <taxon>Ancrocorticia</taxon>
    </lineage>
</organism>
<feature type="region of interest" description="Disordered" evidence="2">
    <location>
        <begin position="115"/>
        <end position="164"/>
    </location>
</feature>
<proteinExistence type="predicted"/>
<name>A0A2V1K4J2_9ACTO</name>